<evidence type="ECO:0008006" key="4">
    <source>
        <dbReference type="Google" id="ProtNLM"/>
    </source>
</evidence>
<keyword evidence="1" id="KW-1133">Transmembrane helix</keyword>
<dbReference type="RefSeq" id="WP_340294432.1">
    <property type="nucleotide sequence ID" value="NZ_JBBEOI010000158.1"/>
</dbReference>
<evidence type="ECO:0000256" key="1">
    <source>
        <dbReference type="SAM" id="Phobius"/>
    </source>
</evidence>
<feature type="transmembrane region" description="Helical" evidence="1">
    <location>
        <begin position="7"/>
        <end position="29"/>
    </location>
</feature>
<sequence>MRLKVSAGLVLLQVLVLMPLFLGGIVLVLEGVYMRRAAQVFAGSARCVVNVEYVSSLSRTDDPLRVVTDGGGCGRSDQYLVSYVGVPEDQRITEGELEVELGTTSGGVEVARPATVATGSPQIVAAMLWVGAALAAIGAVLEVAWFRHVRRLGL</sequence>
<keyword evidence="1" id="KW-0812">Transmembrane</keyword>
<protein>
    <recommendedName>
        <fullName evidence="4">DUF3592 domain-containing protein</fullName>
    </recommendedName>
</protein>
<organism evidence="2 3">
    <name type="scientific">Aquipuribacter hungaricus</name>
    <dbReference type="NCBI Taxonomy" id="545624"/>
    <lineage>
        <taxon>Bacteria</taxon>
        <taxon>Bacillati</taxon>
        <taxon>Actinomycetota</taxon>
        <taxon>Actinomycetes</taxon>
        <taxon>Micrococcales</taxon>
        <taxon>Intrasporangiaceae</taxon>
        <taxon>Aquipuribacter</taxon>
    </lineage>
</organism>
<gene>
    <name evidence="2" type="ORF">ACFOLH_19440</name>
</gene>
<feature type="transmembrane region" description="Helical" evidence="1">
    <location>
        <begin position="123"/>
        <end position="146"/>
    </location>
</feature>
<comment type="caution">
    <text evidence="2">The sequence shown here is derived from an EMBL/GenBank/DDBJ whole genome shotgun (WGS) entry which is preliminary data.</text>
</comment>
<keyword evidence="3" id="KW-1185">Reference proteome</keyword>
<keyword evidence="1" id="KW-0472">Membrane</keyword>
<proteinExistence type="predicted"/>
<accession>A0ABV7WKW1</accession>
<evidence type="ECO:0000313" key="2">
    <source>
        <dbReference type="EMBL" id="MFC3690528.1"/>
    </source>
</evidence>
<reference evidence="3" key="1">
    <citation type="journal article" date="2019" name="Int. J. Syst. Evol. Microbiol.">
        <title>The Global Catalogue of Microorganisms (GCM) 10K type strain sequencing project: providing services to taxonomists for standard genome sequencing and annotation.</title>
        <authorList>
            <consortium name="The Broad Institute Genomics Platform"/>
            <consortium name="The Broad Institute Genome Sequencing Center for Infectious Disease"/>
            <person name="Wu L."/>
            <person name="Ma J."/>
        </authorList>
    </citation>
    <scope>NUCLEOTIDE SEQUENCE [LARGE SCALE GENOMIC DNA]</scope>
    <source>
        <strain evidence="3">NCAIM B.02333</strain>
    </source>
</reference>
<dbReference type="EMBL" id="JBHRWW010000029">
    <property type="protein sequence ID" value="MFC3690528.1"/>
    <property type="molecule type" value="Genomic_DNA"/>
</dbReference>
<dbReference type="Proteomes" id="UP001595685">
    <property type="component" value="Unassembled WGS sequence"/>
</dbReference>
<evidence type="ECO:0000313" key="3">
    <source>
        <dbReference type="Proteomes" id="UP001595685"/>
    </source>
</evidence>
<name>A0ABV7WKW1_9MICO</name>